<dbReference type="AlphaFoldDB" id="A0A4C1TSN5"/>
<proteinExistence type="predicted"/>
<keyword evidence="2" id="KW-1185">Reference proteome</keyword>
<dbReference type="Proteomes" id="UP000299102">
    <property type="component" value="Unassembled WGS sequence"/>
</dbReference>
<evidence type="ECO:0000313" key="1">
    <source>
        <dbReference type="EMBL" id="GBP17021.1"/>
    </source>
</evidence>
<reference evidence="1 2" key="1">
    <citation type="journal article" date="2019" name="Commun. Biol.">
        <title>The bagworm genome reveals a unique fibroin gene that provides high tensile strength.</title>
        <authorList>
            <person name="Kono N."/>
            <person name="Nakamura H."/>
            <person name="Ohtoshi R."/>
            <person name="Tomita M."/>
            <person name="Numata K."/>
            <person name="Arakawa K."/>
        </authorList>
    </citation>
    <scope>NUCLEOTIDE SEQUENCE [LARGE SCALE GENOMIC DNA]</scope>
</reference>
<gene>
    <name evidence="1" type="ORF">EVAR_8093_1</name>
</gene>
<organism evidence="1 2">
    <name type="scientific">Eumeta variegata</name>
    <name type="common">Bagworm moth</name>
    <name type="synonym">Eumeta japonica</name>
    <dbReference type="NCBI Taxonomy" id="151549"/>
    <lineage>
        <taxon>Eukaryota</taxon>
        <taxon>Metazoa</taxon>
        <taxon>Ecdysozoa</taxon>
        <taxon>Arthropoda</taxon>
        <taxon>Hexapoda</taxon>
        <taxon>Insecta</taxon>
        <taxon>Pterygota</taxon>
        <taxon>Neoptera</taxon>
        <taxon>Endopterygota</taxon>
        <taxon>Lepidoptera</taxon>
        <taxon>Glossata</taxon>
        <taxon>Ditrysia</taxon>
        <taxon>Tineoidea</taxon>
        <taxon>Psychidae</taxon>
        <taxon>Oiketicinae</taxon>
        <taxon>Eumeta</taxon>
    </lineage>
</organism>
<dbReference type="OrthoDB" id="550012at2759"/>
<dbReference type="EMBL" id="BGZK01000084">
    <property type="protein sequence ID" value="GBP17021.1"/>
    <property type="molecule type" value="Genomic_DNA"/>
</dbReference>
<evidence type="ECO:0000313" key="2">
    <source>
        <dbReference type="Proteomes" id="UP000299102"/>
    </source>
</evidence>
<sequence>MVFERGESTAVYDKLIESERVEKVKEFVYFGEGWVRCRNGDARERCGLKEDVVTGVERGMLRWFGHLERMSESRPTKQINRANVCDGKVTLENPMETILMAY</sequence>
<protein>
    <submittedName>
        <fullName evidence="1">Uncharacterized protein</fullName>
    </submittedName>
</protein>
<comment type="caution">
    <text evidence="1">The sequence shown here is derived from an EMBL/GenBank/DDBJ whole genome shotgun (WGS) entry which is preliminary data.</text>
</comment>
<accession>A0A4C1TSN5</accession>
<name>A0A4C1TSN5_EUMVA</name>